<evidence type="ECO:0000313" key="1">
    <source>
        <dbReference type="EMBL" id="KKN92432.1"/>
    </source>
</evidence>
<gene>
    <name evidence="1" type="ORF">LCGC14_0209230</name>
</gene>
<sequence length="190" mass="21936">MGDGKILIMGVGGCGSGFLWKLLDDCGLETLGINEWMRHSGIRQAVKEGVHAEFKSPKVIKHLGGFLTNLNYHIDQHNWEVEHIFFAVASLGMQMQSFRERTRRGPFDYDTYLDKYRYQLGTGLIQLIERDHPFSLIECPRSLSDSKYCYNKLKIVLPDTSYEEFAEIHKARVNPVRLKNRLKGLEEQND</sequence>
<protein>
    <submittedName>
        <fullName evidence="1">Uncharacterized protein</fullName>
    </submittedName>
</protein>
<dbReference type="AlphaFoldDB" id="A0A0F9UY48"/>
<dbReference type="EMBL" id="LAZR01000095">
    <property type="protein sequence ID" value="KKN92432.1"/>
    <property type="molecule type" value="Genomic_DNA"/>
</dbReference>
<accession>A0A0F9UY48</accession>
<proteinExistence type="predicted"/>
<name>A0A0F9UY48_9ZZZZ</name>
<comment type="caution">
    <text evidence="1">The sequence shown here is derived from an EMBL/GenBank/DDBJ whole genome shotgun (WGS) entry which is preliminary data.</text>
</comment>
<organism evidence="1">
    <name type="scientific">marine sediment metagenome</name>
    <dbReference type="NCBI Taxonomy" id="412755"/>
    <lineage>
        <taxon>unclassified sequences</taxon>
        <taxon>metagenomes</taxon>
        <taxon>ecological metagenomes</taxon>
    </lineage>
</organism>
<reference evidence="1" key="1">
    <citation type="journal article" date="2015" name="Nature">
        <title>Complex archaea that bridge the gap between prokaryotes and eukaryotes.</title>
        <authorList>
            <person name="Spang A."/>
            <person name="Saw J.H."/>
            <person name="Jorgensen S.L."/>
            <person name="Zaremba-Niedzwiedzka K."/>
            <person name="Martijn J."/>
            <person name="Lind A.E."/>
            <person name="van Eijk R."/>
            <person name="Schleper C."/>
            <person name="Guy L."/>
            <person name="Ettema T.J."/>
        </authorList>
    </citation>
    <scope>NUCLEOTIDE SEQUENCE</scope>
</reference>